<reference evidence="1 2" key="1">
    <citation type="submission" date="2018-04" db="EMBL/GenBank/DDBJ databases">
        <authorList>
            <person name="Go L.Y."/>
            <person name="Mitchell J.A."/>
        </authorList>
    </citation>
    <scope>NUCLEOTIDE SEQUENCE [LARGE SCALE GENOMIC DNA]</scope>
    <source>
        <strain evidence="1 2">TPD7010</strain>
    </source>
</reference>
<protein>
    <submittedName>
        <fullName evidence="1">Uncharacterized protein</fullName>
    </submittedName>
</protein>
<proteinExistence type="predicted"/>
<dbReference type="EMBL" id="QDFT01000001">
    <property type="protein sequence ID" value="PVE79760.1"/>
    <property type="molecule type" value="Genomic_DNA"/>
</dbReference>
<comment type="caution">
    <text evidence="1">The sequence shown here is derived from an EMBL/GenBank/DDBJ whole genome shotgun (WGS) entry which is preliminary data.</text>
</comment>
<dbReference type="RefSeq" id="WP_133177854.1">
    <property type="nucleotide sequence ID" value="NZ_JAQDQE010000001.1"/>
</dbReference>
<gene>
    <name evidence="1" type="ORF">DC432_00455</name>
</gene>
<name>A0A2T7WYW3_MICTE</name>
<dbReference type="AlphaFoldDB" id="A0A2T7WYW3"/>
<organism evidence="1 2">
    <name type="scientific">Microbacterium testaceum</name>
    <name type="common">Aureobacterium testaceum</name>
    <name type="synonym">Brevibacterium testaceum</name>
    <dbReference type="NCBI Taxonomy" id="2033"/>
    <lineage>
        <taxon>Bacteria</taxon>
        <taxon>Bacillati</taxon>
        <taxon>Actinomycetota</taxon>
        <taxon>Actinomycetes</taxon>
        <taxon>Micrococcales</taxon>
        <taxon>Microbacteriaceae</taxon>
        <taxon>Microbacterium</taxon>
    </lineage>
</organism>
<dbReference type="Proteomes" id="UP000244649">
    <property type="component" value="Unassembled WGS sequence"/>
</dbReference>
<accession>A0A2T7WYW3</accession>
<sequence length="702" mass="74880">MREPSPILRRLFAVVALAALILGAGLPATGLLDSQPAAAADASRFDPGLIITDENFYDGSAMSASEVQSFLDANNRCGQKANCVAALKGNTPSMAASRYCKAMDGRTQETAASMIARVGAACSISQRTLLVMLQKEQGLITSSNPSQYALDHALGQSCPDTAPCDPAFAGFFSQLYYGARQFQIYRVTATTGGWNYVAGRTNNINYHPEPARNCGTKAVFIQNQATAGLYIYTPYTPNDAAMRNLYGEGDRCSAYGNRNFWRMWTDWFGDPTKNVKSPVGVLTEMSATEDGVWIGGWAVDGDALTSPLQIKIDVGGSTSYLTADQPYQPVADNFPGAGPNHGFRGLIPGPPGSTQNVCVTAVNQNTGTDQSLGCRAVDFPARVSPRGELKDLWTTVRGIHFWGWAIDPDAVDASVDLHVLVDKTWYVVTANQPYALGPELVAGANYQHGFGAVLPIPAGAHTICLTMINKNAGTNVPFGCRDVKVPSIADVSPQGAVQSVTTDGRVINVSGWVVDPDAAAAAVPVIVQVDSQWYRWSADKPNRDSLATFPDAGANHGYAGSVPTTPGTHWICIYYLNANDGADPAADCRQVQVPQPADQSPVTRMMGAYPAGKGLAVWGYAFDPDALDATTDVIVQVDSQWFRWPANLGYAPLADTYPSAGQTRGYYGEVPVAAGTHWVCAYAVNRNSGADTKPECVQVRTP</sequence>
<evidence type="ECO:0000313" key="2">
    <source>
        <dbReference type="Proteomes" id="UP000244649"/>
    </source>
</evidence>
<evidence type="ECO:0000313" key="1">
    <source>
        <dbReference type="EMBL" id="PVE79760.1"/>
    </source>
</evidence>